<organism evidence="1">
    <name type="scientific">Rhizophora mucronata</name>
    <name type="common">Asiatic mangrove</name>
    <dbReference type="NCBI Taxonomy" id="61149"/>
    <lineage>
        <taxon>Eukaryota</taxon>
        <taxon>Viridiplantae</taxon>
        <taxon>Streptophyta</taxon>
        <taxon>Embryophyta</taxon>
        <taxon>Tracheophyta</taxon>
        <taxon>Spermatophyta</taxon>
        <taxon>Magnoliopsida</taxon>
        <taxon>eudicotyledons</taxon>
        <taxon>Gunneridae</taxon>
        <taxon>Pentapetalae</taxon>
        <taxon>rosids</taxon>
        <taxon>fabids</taxon>
        <taxon>Malpighiales</taxon>
        <taxon>Rhizophoraceae</taxon>
        <taxon>Rhizophora</taxon>
    </lineage>
</organism>
<name>A0A2P2NMQ0_RHIMU</name>
<protein>
    <submittedName>
        <fullName evidence="1">Uncharacterized protein</fullName>
    </submittedName>
</protein>
<reference evidence="1" key="1">
    <citation type="submission" date="2018-02" db="EMBL/GenBank/DDBJ databases">
        <title>Rhizophora mucronata_Transcriptome.</title>
        <authorList>
            <person name="Meera S.P."/>
            <person name="Sreeshan A."/>
            <person name="Augustine A."/>
        </authorList>
    </citation>
    <scope>NUCLEOTIDE SEQUENCE</scope>
    <source>
        <tissue evidence="1">Leaf</tissue>
    </source>
</reference>
<evidence type="ECO:0000313" key="1">
    <source>
        <dbReference type="EMBL" id="MBX43741.1"/>
    </source>
</evidence>
<dbReference type="AlphaFoldDB" id="A0A2P2NMQ0"/>
<sequence length="67" mass="7977">MNTRRVNFHVQDKRQDKKRSAYITASSETSKCSGKEKIFEESLHSFYLLLVGIHGSPYHKKRRFKEF</sequence>
<accession>A0A2P2NMQ0</accession>
<dbReference type="EMBL" id="GGEC01063257">
    <property type="protein sequence ID" value="MBX43741.1"/>
    <property type="molecule type" value="Transcribed_RNA"/>
</dbReference>
<proteinExistence type="predicted"/>